<feature type="chain" id="PRO_5032317463" description="EGF-like domain-containing protein" evidence="8">
    <location>
        <begin position="16"/>
        <end position="585"/>
    </location>
</feature>
<feature type="transmembrane region" description="Helical" evidence="7">
    <location>
        <begin position="538"/>
        <end position="560"/>
    </location>
</feature>
<evidence type="ECO:0000256" key="1">
    <source>
        <dbReference type="ARBA" id="ARBA00022536"/>
    </source>
</evidence>
<feature type="domain" description="EGF-like" evidence="9">
    <location>
        <begin position="404"/>
        <end position="440"/>
    </location>
</feature>
<dbReference type="SUPFAM" id="SSF50978">
    <property type="entry name" value="WD40 repeat-like"/>
    <property type="match status" value="1"/>
</dbReference>
<feature type="disulfide bond" evidence="5">
    <location>
        <begin position="430"/>
        <end position="439"/>
    </location>
</feature>
<dbReference type="InterPro" id="IPR051022">
    <property type="entry name" value="Notch_Cell-Fate_Det"/>
</dbReference>
<feature type="disulfide bond" evidence="5">
    <location>
        <begin position="451"/>
        <end position="468"/>
    </location>
</feature>
<dbReference type="Pfam" id="PF00008">
    <property type="entry name" value="EGF"/>
    <property type="match status" value="1"/>
</dbReference>
<dbReference type="InterPro" id="IPR036322">
    <property type="entry name" value="WD40_repeat_dom_sf"/>
</dbReference>
<keyword evidence="2 6" id="KW-0853">WD repeat</keyword>
<evidence type="ECO:0000313" key="10">
    <source>
        <dbReference type="EMBL" id="CAF0712047.1"/>
    </source>
</evidence>
<organism evidence="10 11">
    <name type="scientific">Brachionus calyciflorus</name>
    <dbReference type="NCBI Taxonomy" id="104777"/>
    <lineage>
        <taxon>Eukaryota</taxon>
        <taxon>Metazoa</taxon>
        <taxon>Spiralia</taxon>
        <taxon>Gnathifera</taxon>
        <taxon>Rotifera</taxon>
        <taxon>Eurotatoria</taxon>
        <taxon>Monogononta</taxon>
        <taxon>Pseudotrocha</taxon>
        <taxon>Ploima</taxon>
        <taxon>Brachionidae</taxon>
        <taxon>Brachionus</taxon>
    </lineage>
</organism>
<dbReference type="CDD" id="cd00054">
    <property type="entry name" value="EGF_CA"/>
    <property type="match status" value="1"/>
</dbReference>
<accession>A0A813M193</accession>
<dbReference type="Gene3D" id="2.10.25.10">
    <property type="entry name" value="Laminin"/>
    <property type="match status" value="2"/>
</dbReference>
<keyword evidence="7" id="KW-0812">Transmembrane</keyword>
<keyword evidence="1 5" id="KW-0245">EGF-like domain</keyword>
<dbReference type="InterPro" id="IPR000742">
    <property type="entry name" value="EGF"/>
</dbReference>
<dbReference type="InterPro" id="IPR015943">
    <property type="entry name" value="WD40/YVTN_repeat-like_dom_sf"/>
</dbReference>
<dbReference type="AlphaFoldDB" id="A0A813M193"/>
<feature type="disulfide bond" evidence="5">
    <location>
        <begin position="408"/>
        <end position="418"/>
    </location>
</feature>
<feature type="domain" description="EGF-like" evidence="9">
    <location>
        <begin position="483"/>
        <end position="519"/>
    </location>
</feature>
<feature type="signal peptide" evidence="8">
    <location>
        <begin position="1"/>
        <end position="15"/>
    </location>
</feature>
<dbReference type="PROSITE" id="PS50082">
    <property type="entry name" value="WD_REPEATS_2"/>
    <property type="match status" value="1"/>
</dbReference>
<dbReference type="OrthoDB" id="155976at2759"/>
<dbReference type="InterPro" id="IPR001680">
    <property type="entry name" value="WD40_rpt"/>
</dbReference>
<evidence type="ECO:0000256" key="5">
    <source>
        <dbReference type="PROSITE-ProRule" id="PRU00076"/>
    </source>
</evidence>
<evidence type="ECO:0000256" key="3">
    <source>
        <dbReference type="ARBA" id="ARBA00022737"/>
    </source>
</evidence>
<reference evidence="10" key="1">
    <citation type="submission" date="2021-02" db="EMBL/GenBank/DDBJ databases">
        <authorList>
            <person name="Nowell W R."/>
        </authorList>
    </citation>
    <scope>NUCLEOTIDE SEQUENCE</scope>
    <source>
        <strain evidence="10">Ploen Becks lab</strain>
    </source>
</reference>
<dbReference type="Proteomes" id="UP000663879">
    <property type="component" value="Unassembled WGS sequence"/>
</dbReference>
<keyword evidence="4 5" id="KW-1015">Disulfide bond</keyword>
<evidence type="ECO:0000256" key="4">
    <source>
        <dbReference type="ARBA" id="ARBA00023157"/>
    </source>
</evidence>
<evidence type="ECO:0000259" key="9">
    <source>
        <dbReference type="PROSITE" id="PS50026"/>
    </source>
</evidence>
<dbReference type="SMART" id="SM00181">
    <property type="entry name" value="EGF"/>
    <property type="match status" value="3"/>
</dbReference>
<evidence type="ECO:0000313" key="11">
    <source>
        <dbReference type="Proteomes" id="UP000663879"/>
    </source>
</evidence>
<keyword evidence="7" id="KW-0472">Membrane</keyword>
<dbReference type="SUPFAM" id="SSF57196">
    <property type="entry name" value="EGF/Laminin"/>
    <property type="match status" value="2"/>
</dbReference>
<dbReference type="PROSITE" id="PS00678">
    <property type="entry name" value="WD_REPEATS_1"/>
    <property type="match status" value="1"/>
</dbReference>
<dbReference type="PROSITE" id="PS50026">
    <property type="entry name" value="EGF_3"/>
    <property type="match status" value="3"/>
</dbReference>
<keyword evidence="3" id="KW-0677">Repeat</keyword>
<comment type="caution">
    <text evidence="10">The sequence shown here is derived from an EMBL/GenBank/DDBJ whole genome shotgun (WGS) entry which is preliminary data.</text>
</comment>
<gene>
    <name evidence="10" type="ORF">OXX778_LOCUS1164</name>
</gene>
<keyword evidence="11" id="KW-1185">Reference proteome</keyword>
<dbReference type="EMBL" id="CAJNOC010000070">
    <property type="protein sequence ID" value="CAF0712047.1"/>
    <property type="molecule type" value="Genomic_DNA"/>
</dbReference>
<keyword evidence="8" id="KW-0732">Signal</keyword>
<proteinExistence type="predicted"/>
<evidence type="ECO:0000256" key="8">
    <source>
        <dbReference type="SAM" id="SignalP"/>
    </source>
</evidence>
<evidence type="ECO:0000256" key="7">
    <source>
        <dbReference type="SAM" id="Phobius"/>
    </source>
</evidence>
<keyword evidence="7" id="KW-1133">Transmembrane helix</keyword>
<evidence type="ECO:0000256" key="6">
    <source>
        <dbReference type="PROSITE-ProRule" id="PRU00221"/>
    </source>
</evidence>
<dbReference type="PANTHER" id="PTHR24049">
    <property type="entry name" value="CRUMBS FAMILY MEMBER"/>
    <property type="match status" value="1"/>
</dbReference>
<sequence>MIFLVLVYSLRFCNGQLYATSTGEGFVHLWNKSSILRTLKNSSSTIKVLEYDSIKNYLYTGAENGIINIWDLNNNLLVKAWKENGKIKSIKKINSTLFSLITNNQLVLISELDNSKKQFEIANGHQFDTLNILENENKILIGSGNRKTLSIFCLLRENFVKNETNNIMFQINAVDLLDSNFIVTECERKTACILKILPNNSFMANKKISTEEQISDIKIIDEYNVLLKLDDKLKLWDLTTDKLIEIKNKDDNDYEVNIIEIKDENFFYIVYSDSKIDLWNIKTKKFEQNLNNSSSEIYAIKSLESYKRNDKIKIENTLATISSTISTSTETSTTTELSSTISTSTQTSTTTELSSTISTSTETSTTTELSSTISTSTYSFEDSVFEIDEKNTEQINELLILKVDLTDCLKNCSGNGKCKISKDLRFYCDCLGFYSGQSCHVDTRACASNPCRNNGTCINNLINKTYTCECFNHFFHGTNCELKKDVCENETCSNNGVCYDYHNEPKCKCNSLYNGTKCEILSDELKVIKSVIKTSSSIAIAILVLTYVTIAIIDLSNLFLKQSPKIKKAEKKTQNLSEIIIENIE</sequence>
<comment type="caution">
    <text evidence="5">Lacks conserved residue(s) required for the propagation of feature annotation.</text>
</comment>
<protein>
    <recommendedName>
        <fullName evidence="9">EGF-like domain-containing protein</fullName>
    </recommendedName>
</protein>
<feature type="domain" description="EGF-like" evidence="9">
    <location>
        <begin position="442"/>
        <end position="481"/>
    </location>
</feature>
<dbReference type="PROSITE" id="PS00022">
    <property type="entry name" value="EGF_1"/>
    <property type="match status" value="2"/>
</dbReference>
<name>A0A813M193_9BILA</name>
<dbReference type="Gene3D" id="2.130.10.10">
    <property type="entry name" value="YVTN repeat-like/Quinoprotein amine dehydrogenase"/>
    <property type="match status" value="2"/>
</dbReference>
<feature type="repeat" description="WD" evidence="6">
    <location>
        <begin position="39"/>
        <end position="80"/>
    </location>
</feature>
<dbReference type="InterPro" id="IPR019775">
    <property type="entry name" value="WD40_repeat_CS"/>
</dbReference>
<feature type="disulfide bond" evidence="5">
    <location>
        <begin position="509"/>
        <end position="518"/>
    </location>
</feature>
<evidence type="ECO:0000256" key="2">
    <source>
        <dbReference type="ARBA" id="ARBA00022574"/>
    </source>
</evidence>